<dbReference type="Pfam" id="PF01370">
    <property type="entry name" value="Epimerase"/>
    <property type="match status" value="1"/>
</dbReference>
<evidence type="ECO:0000313" key="2">
    <source>
        <dbReference type="EMBL" id="MBB4764452.1"/>
    </source>
</evidence>
<keyword evidence="3" id="KW-1185">Reference proteome</keyword>
<dbReference type="AlphaFoldDB" id="A0A7W7MS72"/>
<name>A0A7W7MS72_9ACTN</name>
<dbReference type="SUPFAM" id="SSF51735">
    <property type="entry name" value="NAD(P)-binding Rossmann-fold domains"/>
    <property type="match status" value="1"/>
</dbReference>
<accession>A0A7W7MS72</accession>
<dbReference type="EMBL" id="JACHNH010000001">
    <property type="protein sequence ID" value="MBB4764452.1"/>
    <property type="molecule type" value="Genomic_DNA"/>
</dbReference>
<comment type="caution">
    <text evidence="2">The sequence shown here is derived from an EMBL/GenBank/DDBJ whole genome shotgun (WGS) entry which is preliminary data.</text>
</comment>
<dbReference type="PANTHER" id="PTHR48079">
    <property type="entry name" value="PROTEIN YEEZ"/>
    <property type="match status" value="1"/>
</dbReference>
<sequence length="309" mass="32188">MTTRILVTGAGGFIGSHAVAAARATPGLRLRLMAHRSAPPGGGAELVRADLAVADSLRGSCAGVDVVLHCASRIGGDEAGSAAVNDLGTRNLVDEATRGGVRRFVYVSTAAVYGRGPFTALRPDGAPLAPASATSRSRAAAERHVLAAGGVVLRPHLVYGRGDKWVIPGLVMLLRRLSAGLSRCRARHSLIDARSLGRLAVAAALAPRAAGVYHVNHPDPVGVAELLSTVDAGLRLGLDRRASVPAARAMLAASEPARRHLEMLAVDHWFADDRVWADLGCGPGAGFATTFRRHAAWYRRQLAAAPRSG</sequence>
<reference evidence="2 3" key="1">
    <citation type="submission" date="2020-08" db="EMBL/GenBank/DDBJ databases">
        <title>Sequencing the genomes of 1000 actinobacteria strains.</title>
        <authorList>
            <person name="Klenk H.-P."/>
        </authorList>
    </citation>
    <scope>NUCLEOTIDE SEQUENCE [LARGE SCALE GENOMIC DNA]</scope>
    <source>
        <strain evidence="2 3">DSM 43149</strain>
    </source>
</reference>
<organism evidence="2 3">
    <name type="scientific">Actinoplanes digitatis</name>
    <dbReference type="NCBI Taxonomy" id="1868"/>
    <lineage>
        <taxon>Bacteria</taxon>
        <taxon>Bacillati</taxon>
        <taxon>Actinomycetota</taxon>
        <taxon>Actinomycetes</taxon>
        <taxon>Micromonosporales</taxon>
        <taxon>Micromonosporaceae</taxon>
        <taxon>Actinoplanes</taxon>
    </lineage>
</organism>
<dbReference type="Proteomes" id="UP000578112">
    <property type="component" value="Unassembled WGS sequence"/>
</dbReference>
<dbReference type="Gene3D" id="3.40.50.720">
    <property type="entry name" value="NAD(P)-binding Rossmann-like Domain"/>
    <property type="match status" value="1"/>
</dbReference>
<dbReference type="InterPro" id="IPR051783">
    <property type="entry name" value="NAD(P)-dependent_oxidoreduct"/>
</dbReference>
<evidence type="ECO:0000313" key="3">
    <source>
        <dbReference type="Proteomes" id="UP000578112"/>
    </source>
</evidence>
<dbReference type="GO" id="GO:0005737">
    <property type="term" value="C:cytoplasm"/>
    <property type="evidence" value="ECO:0007669"/>
    <property type="project" value="TreeGrafter"/>
</dbReference>
<dbReference type="InterPro" id="IPR001509">
    <property type="entry name" value="Epimerase_deHydtase"/>
</dbReference>
<protein>
    <submittedName>
        <fullName evidence="2">Nucleoside-diphosphate-sugar epimerase</fullName>
    </submittedName>
</protein>
<dbReference type="RefSeq" id="WP_184995642.1">
    <property type="nucleotide sequence ID" value="NZ_BOMK01000027.1"/>
</dbReference>
<evidence type="ECO:0000259" key="1">
    <source>
        <dbReference type="Pfam" id="PF01370"/>
    </source>
</evidence>
<proteinExistence type="predicted"/>
<dbReference type="InterPro" id="IPR036291">
    <property type="entry name" value="NAD(P)-bd_dom_sf"/>
</dbReference>
<dbReference type="PANTHER" id="PTHR48079:SF6">
    <property type="entry name" value="NAD(P)-BINDING DOMAIN-CONTAINING PROTEIN-RELATED"/>
    <property type="match status" value="1"/>
</dbReference>
<feature type="domain" description="NAD-dependent epimerase/dehydratase" evidence="1">
    <location>
        <begin position="5"/>
        <end position="171"/>
    </location>
</feature>
<dbReference type="GO" id="GO:0004029">
    <property type="term" value="F:aldehyde dehydrogenase (NAD+) activity"/>
    <property type="evidence" value="ECO:0007669"/>
    <property type="project" value="TreeGrafter"/>
</dbReference>
<gene>
    <name evidence="2" type="ORF">BJ971_005008</name>
</gene>